<accession>A0A242M7G5</accession>
<dbReference type="InterPro" id="IPR020904">
    <property type="entry name" value="Sc_DH/Rdtase_CS"/>
</dbReference>
<dbReference type="AlphaFoldDB" id="A0A242M7G5"/>
<proteinExistence type="inferred from homology"/>
<protein>
    <submittedName>
        <fullName evidence="4">3-oxoacyl-[acyl-carrier protein] reductase</fullName>
    </submittedName>
</protein>
<dbReference type="PRINTS" id="PR00080">
    <property type="entry name" value="SDRFAMILY"/>
</dbReference>
<dbReference type="SMART" id="SM00822">
    <property type="entry name" value="PKS_KR"/>
    <property type="match status" value="1"/>
</dbReference>
<evidence type="ECO:0000313" key="4">
    <source>
        <dbReference type="EMBL" id="OTP67166.1"/>
    </source>
</evidence>
<name>A0A242M7G5_CABSO</name>
<dbReference type="PANTHER" id="PTHR43008">
    <property type="entry name" value="BENZIL REDUCTASE"/>
    <property type="match status" value="1"/>
</dbReference>
<comment type="caution">
    <text evidence="4">The sequence shown here is derived from an EMBL/GenBank/DDBJ whole genome shotgun (WGS) entry which is preliminary data.</text>
</comment>
<dbReference type="PROSITE" id="PS00061">
    <property type="entry name" value="ADH_SHORT"/>
    <property type="match status" value="1"/>
</dbReference>
<dbReference type="FunFam" id="3.40.50.720:FF:000084">
    <property type="entry name" value="Short-chain dehydrogenase reductase"/>
    <property type="match status" value="1"/>
</dbReference>
<dbReference type="InterPro" id="IPR057326">
    <property type="entry name" value="KR_dom"/>
</dbReference>
<keyword evidence="2" id="KW-0560">Oxidoreductase</keyword>
<evidence type="ECO:0000256" key="1">
    <source>
        <dbReference type="ARBA" id="ARBA00006484"/>
    </source>
</evidence>
<dbReference type="EMBL" id="NBTY01000198">
    <property type="protein sequence ID" value="OTP67166.1"/>
    <property type="molecule type" value="Genomic_DNA"/>
</dbReference>
<dbReference type="PANTHER" id="PTHR43008:SF4">
    <property type="entry name" value="CHAIN DEHYDROGENASE, PUTATIVE (AFU_ORTHOLOGUE AFUA_4G08710)-RELATED"/>
    <property type="match status" value="1"/>
</dbReference>
<comment type="similarity">
    <text evidence="1">Belongs to the short-chain dehydrogenases/reductases (SDR) family.</text>
</comment>
<dbReference type="RefSeq" id="WP_086383457.1">
    <property type="nucleotide sequence ID" value="NZ_NBTY01000198.1"/>
</dbReference>
<dbReference type="SUPFAM" id="SSF51735">
    <property type="entry name" value="NAD(P)-binding Rossmann-fold domains"/>
    <property type="match status" value="1"/>
</dbReference>
<organism evidence="4 5">
    <name type="scientific">Caballeronia sordidicola</name>
    <name type="common">Burkholderia sordidicola</name>
    <dbReference type="NCBI Taxonomy" id="196367"/>
    <lineage>
        <taxon>Bacteria</taxon>
        <taxon>Pseudomonadati</taxon>
        <taxon>Pseudomonadota</taxon>
        <taxon>Betaproteobacteria</taxon>
        <taxon>Burkholderiales</taxon>
        <taxon>Burkholderiaceae</taxon>
        <taxon>Caballeronia</taxon>
    </lineage>
</organism>
<dbReference type="Gene3D" id="3.40.50.720">
    <property type="entry name" value="NAD(P)-binding Rossmann-like Domain"/>
    <property type="match status" value="1"/>
</dbReference>
<dbReference type="InterPro" id="IPR036291">
    <property type="entry name" value="NAD(P)-bd_dom_sf"/>
</dbReference>
<sequence>MRLDGKRAVITGGSSGIGFEAAKLFIEQSARIALIARDRARLDSAVASLGTGVIGVAADISRPDALKLAITDIHNQLGGIDILFANAGVSETPPIAETSEQAFDDFMSINVKGTIFTLIHALPFLRDGASVILTGSVAARKGRPGDPLYAASKGAIRSFGRTLAMDGDVLARRIRVNVLTPGATATPLTREATGNPEVRAYIAEMVPMGRWGEACEIAQAALFLASDASSYITGSEITVDGGLAHV</sequence>
<reference evidence="4 5" key="1">
    <citation type="submission" date="2017-03" db="EMBL/GenBank/DDBJ databases">
        <title>Genome analysis of strain PAMC 26510.</title>
        <authorList>
            <person name="Oh H.-M."/>
            <person name="Yang J.-A."/>
        </authorList>
    </citation>
    <scope>NUCLEOTIDE SEQUENCE [LARGE SCALE GENOMIC DNA]</scope>
    <source>
        <strain evidence="4 5">PAMC 26510</strain>
    </source>
</reference>
<dbReference type="Pfam" id="PF13561">
    <property type="entry name" value="adh_short_C2"/>
    <property type="match status" value="1"/>
</dbReference>
<dbReference type="Proteomes" id="UP000194546">
    <property type="component" value="Unassembled WGS sequence"/>
</dbReference>
<dbReference type="CDD" id="cd05233">
    <property type="entry name" value="SDR_c"/>
    <property type="match status" value="1"/>
</dbReference>
<evidence type="ECO:0000313" key="5">
    <source>
        <dbReference type="Proteomes" id="UP000194546"/>
    </source>
</evidence>
<dbReference type="GO" id="GO:0050664">
    <property type="term" value="F:oxidoreductase activity, acting on NAD(P)H, oxygen as acceptor"/>
    <property type="evidence" value="ECO:0007669"/>
    <property type="project" value="TreeGrafter"/>
</dbReference>
<dbReference type="InterPro" id="IPR002347">
    <property type="entry name" value="SDR_fam"/>
</dbReference>
<evidence type="ECO:0000259" key="3">
    <source>
        <dbReference type="SMART" id="SM00822"/>
    </source>
</evidence>
<dbReference type="PRINTS" id="PR00081">
    <property type="entry name" value="GDHRDH"/>
</dbReference>
<feature type="domain" description="Ketoreductase" evidence="3">
    <location>
        <begin position="6"/>
        <end position="192"/>
    </location>
</feature>
<evidence type="ECO:0000256" key="2">
    <source>
        <dbReference type="ARBA" id="ARBA00023002"/>
    </source>
</evidence>
<gene>
    <name evidence="4" type="ORF">PAMC26510_32475</name>
</gene>